<organism evidence="2 3">
    <name type="scientific">Candidatus Sulfotelmatobacter kueseliae</name>
    <dbReference type="NCBI Taxonomy" id="2042962"/>
    <lineage>
        <taxon>Bacteria</taxon>
        <taxon>Pseudomonadati</taxon>
        <taxon>Acidobacteriota</taxon>
        <taxon>Terriglobia</taxon>
        <taxon>Terriglobales</taxon>
        <taxon>Candidatus Korobacteraceae</taxon>
        <taxon>Candidatus Sulfotelmatobacter</taxon>
    </lineage>
</organism>
<dbReference type="PRINTS" id="PR00371">
    <property type="entry name" value="FPNCR"/>
</dbReference>
<reference evidence="3" key="1">
    <citation type="submission" date="2018-02" db="EMBL/GenBank/DDBJ databases">
        <authorList>
            <person name="Hausmann B."/>
        </authorList>
    </citation>
    <scope>NUCLEOTIDE SEQUENCE [LARGE SCALE GENOMIC DNA]</scope>
    <source>
        <strain evidence="3">Peat soil MAG SbA1</strain>
    </source>
</reference>
<dbReference type="PROSITE" id="PS51384">
    <property type="entry name" value="FAD_FR"/>
    <property type="match status" value="1"/>
</dbReference>
<dbReference type="PANTHER" id="PTHR47878:SF2">
    <property type="entry name" value="OXIDOREDUCTASE FAD_NAD(P)-BINDING DOMAIN PROTEIN"/>
    <property type="match status" value="1"/>
</dbReference>
<dbReference type="SUPFAM" id="SSF63380">
    <property type="entry name" value="Riboflavin synthase domain-like"/>
    <property type="match status" value="1"/>
</dbReference>
<dbReference type="SUPFAM" id="SSF52343">
    <property type="entry name" value="Ferredoxin reductase-like, C-terminal NADP-linked domain"/>
    <property type="match status" value="1"/>
</dbReference>
<dbReference type="OrthoDB" id="9796486at2"/>
<dbReference type="Pfam" id="PF00970">
    <property type="entry name" value="FAD_binding_6"/>
    <property type="match status" value="1"/>
</dbReference>
<sequence length="255" mass="29418">MTIPDEKFYHAQITRRVDFGPDLWMFRICSGGEFSFVPGQYATLGVEHAGKRIERPYSIASSPAEDEVEFFFELVPEGALTPLLHTMQPGDQLLMRKVPKGRFSLDTQNGRTNHLLISTVTGVAPFVSYVRTLYKDWKEGQFDGSHKLFLLNGASRPWEFGYREELSQFDKELPWFKYVPTVSRPWDHEDWGGEIGRADDILRKYADHWELEPSNTVAYLCGHPEMIEHSKAILKRRGFTDKGAIKEEVYWVPAK</sequence>
<dbReference type="GO" id="GO:0016491">
    <property type="term" value="F:oxidoreductase activity"/>
    <property type="evidence" value="ECO:0007669"/>
    <property type="project" value="InterPro"/>
</dbReference>
<feature type="domain" description="FAD-binding FR-type" evidence="1">
    <location>
        <begin position="6"/>
        <end position="106"/>
    </location>
</feature>
<gene>
    <name evidence="2" type="ORF">SBA1_550067</name>
</gene>
<dbReference type="PANTHER" id="PTHR47878">
    <property type="entry name" value="OXIDOREDUCTASE FAD/NAD(P)-BINDING DOMAIN PROTEIN"/>
    <property type="match status" value="1"/>
</dbReference>
<dbReference type="EMBL" id="OMOD01000150">
    <property type="protein sequence ID" value="SPF44702.1"/>
    <property type="molecule type" value="Genomic_DNA"/>
</dbReference>
<dbReference type="Proteomes" id="UP000238701">
    <property type="component" value="Unassembled WGS sequence"/>
</dbReference>
<evidence type="ECO:0000259" key="1">
    <source>
        <dbReference type="PROSITE" id="PS51384"/>
    </source>
</evidence>
<dbReference type="InterPro" id="IPR001433">
    <property type="entry name" value="OxRdtase_FAD/NAD-bd"/>
</dbReference>
<dbReference type="Gene3D" id="2.40.30.10">
    <property type="entry name" value="Translation factors"/>
    <property type="match status" value="1"/>
</dbReference>
<dbReference type="InterPro" id="IPR017938">
    <property type="entry name" value="Riboflavin_synthase-like_b-brl"/>
</dbReference>
<protein>
    <submittedName>
        <fullName evidence="2">Oxidoreductase FAD/NAD(P)-binding domain protein</fullName>
    </submittedName>
</protein>
<dbReference type="InterPro" id="IPR008333">
    <property type="entry name" value="Cbr1-like_FAD-bd_dom"/>
</dbReference>
<dbReference type="InterPro" id="IPR039261">
    <property type="entry name" value="FNR_nucleotide-bd"/>
</dbReference>
<evidence type="ECO:0000313" key="3">
    <source>
        <dbReference type="Proteomes" id="UP000238701"/>
    </source>
</evidence>
<dbReference type="AlphaFoldDB" id="A0A2U3KYJ2"/>
<proteinExistence type="predicted"/>
<evidence type="ECO:0000313" key="2">
    <source>
        <dbReference type="EMBL" id="SPF44702.1"/>
    </source>
</evidence>
<dbReference type="Pfam" id="PF00175">
    <property type="entry name" value="NAD_binding_1"/>
    <property type="match status" value="1"/>
</dbReference>
<accession>A0A2U3KYJ2</accession>
<dbReference type="InterPro" id="IPR051930">
    <property type="entry name" value="FNR_type-1"/>
</dbReference>
<dbReference type="InterPro" id="IPR017927">
    <property type="entry name" value="FAD-bd_FR_type"/>
</dbReference>
<dbReference type="InterPro" id="IPR001709">
    <property type="entry name" value="Flavoprot_Pyr_Nucl_cyt_Rdtase"/>
</dbReference>
<name>A0A2U3KYJ2_9BACT</name>
<dbReference type="Gene3D" id="3.40.50.80">
    <property type="entry name" value="Nucleotide-binding domain of ferredoxin-NADP reductase (FNR) module"/>
    <property type="match status" value="1"/>
</dbReference>